<dbReference type="PANTHER" id="PTHR43643:SF3">
    <property type="entry name" value="HISTIDINOL-PHOSPHATE AMINOTRANSFERASE"/>
    <property type="match status" value="1"/>
</dbReference>
<dbReference type="Proteomes" id="UP000472580">
    <property type="component" value="Unassembled WGS sequence"/>
</dbReference>
<evidence type="ECO:0000259" key="6">
    <source>
        <dbReference type="Pfam" id="PF00155"/>
    </source>
</evidence>
<dbReference type="InterPro" id="IPR015422">
    <property type="entry name" value="PyrdxlP-dep_Trfase_small"/>
</dbReference>
<dbReference type="InterPro" id="IPR006311">
    <property type="entry name" value="TAT_signal"/>
</dbReference>
<keyword evidence="5" id="KW-0732">Signal</keyword>
<organism evidence="7 8">
    <name type="scientific">Parasutterella muris</name>
    <dbReference type="NCBI Taxonomy" id="2565572"/>
    <lineage>
        <taxon>Bacteria</taxon>
        <taxon>Pseudomonadati</taxon>
        <taxon>Pseudomonadota</taxon>
        <taxon>Betaproteobacteria</taxon>
        <taxon>Burkholderiales</taxon>
        <taxon>Sutterellaceae</taxon>
        <taxon>Parasutterella</taxon>
    </lineage>
</organism>
<dbReference type="Gene3D" id="3.90.1150.10">
    <property type="entry name" value="Aspartate Aminotransferase, domain 1"/>
    <property type="match status" value="1"/>
</dbReference>
<dbReference type="InterPro" id="IPR015424">
    <property type="entry name" value="PyrdxlP-dep_Trfase"/>
</dbReference>
<keyword evidence="8" id="KW-1185">Reference proteome</keyword>
<dbReference type="PROSITE" id="PS51318">
    <property type="entry name" value="TAT"/>
    <property type="match status" value="1"/>
</dbReference>
<dbReference type="Pfam" id="PF00155">
    <property type="entry name" value="Aminotran_1_2"/>
    <property type="match status" value="1"/>
</dbReference>
<dbReference type="AlphaFoldDB" id="A0A6L6YEJ9"/>
<protein>
    <submittedName>
        <fullName evidence="7">Aminotransferase class I/II-fold pyridoxal phosphate-dependent enzyme</fullName>
    </submittedName>
</protein>
<feature type="signal peptide" evidence="5">
    <location>
        <begin position="1"/>
        <end position="30"/>
    </location>
</feature>
<keyword evidence="4" id="KW-0663">Pyridoxal phosphate</keyword>
<evidence type="ECO:0000256" key="1">
    <source>
        <dbReference type="ARBA" id="ARBA00007970"/>
    </source>
</evidence>
<dbReference type="GO" id="GO:0008483">
    <property type="term" value="F:transaminase activity"/>
    <property type="evidence" value="ECO:0007669"/>
    <property type="project" value="UniProtKB-KW"/>
</dbReference>
<reference evidence="7 8" key="1">
    <citation type="submission" date="2019-12" db="EMBL/GenBank/DDBJ databases">
        <title>Microbes associate with the intestines of laboratory mice.</title>
        <authorList>
            <person name="Navarre W."/>
            <person name="Wong E."/>
        </authorList>
    </citation>
    <scope>NUCLEOTIDE SEQUENCE [LARGE SCALE GENOMIC DNA]</scope>
    <source>
        <strain evidence="7 8">NM82_D38</strain>
    </source>
</reference>
<accession>A0A6L6YEJ9</accession>
<comment type="caution">
    <text evidence="7">The sequence shown here is derived from an EMBL/GenBank/DDBJ whole genome shotgun (WGS) entry which is preliminary data.</text>
</comment>
<keyword evidence="2 7" id="KW-0032">Aminotransferase</keyword>
<name>A0A6L6YEJ9_9BURK</name>
<evidence type="ECO:0000256" key="4">
    <source>
        <dbReference type="ARBA" id="ARBA00022898"/>
    </source>
</evidence>
<dbReference type="Gene3D" id="3.40.640.10">
    <property type="entry name" value="Type I PLP-dependent aspartate aminotransferase-like (Major domain)"/>
    <property type="match status" value="1"/>
</dbReference>
<keyword evidence="3 7" id="KW-0808">Transferase</keyword>
<evidence type="ECO:0000256" key="2">
    <source>
        <dbReference type="ARBA" id="ARBA00022576"/>
    </source>
</evidence>
<dbReference type="GO" id="GO:0030170">
    <property type="term" value="F:pyridoxal phosphate binding"/>
    <property type="evidence" value="ECO:0007669"/>
    <property type="project" value="InterPro"/>
</dbReference>
<comment type="similarity">
    <text evidence="1">Belongs to the class-II pyridoxal-phosphate-dependent aminotransferase family. Histidinol-phosphate aminotransferase subfamily.</text>
</comment>
<dbReference type="InterPro" id="IPR050106">
    <property type="entry name" value="HistidinolP_aminotransfase"/>
</dbReference>
<feature type="chain" id="PRO_5026987108" evidence="5">
    <location>
        <begin position="31"/>
        <end position="382"/>
    </location>
</feature>
<dbReference type="RefSeq" id="WP_160334348.1">
    <property type="nucleotide sequence ID" value="NZ_CALPCR010000010.1"/>
</dbReference>
<evidence type="ECO:0000256" key="3">
    <source>
        <dbReference type="ARBA" id="ARBA00022679"/>
    </source>
</evidence>
<dbReference type="CDD" id="cd00609">
    <property type="entry name" value="AAT_like"/>
    <property type="match status" value="1"/>
</dbReference>
<evidence type="ECO:0000256" key="5">
    <source>
        <dbReference type="SAM" id="SignalP"/>
    </source>
</evidence>
<dbReference type="InterPro" id="IPR004839">
    <property type="entry name" value="Aminotransferase_I/II_large"/>
</dbReference>
<dbReference type="OrthoDB" id="9813612at2"/>
<dbReference type="EMBL" id="WSRP01000003">
    <property type="protein sequence ID" value="MVX55917.1"/>
    <property type="molecule type" value="Genomic_DNA"/>
</dbReference>
<feature type="domain" description="Aminotransferase class I/classII large" evidence="6">
    <location>
        <begin position="44"/>
        <end position="373"/>
    </location>
</feature>
<evidence type="ECO:0000313" key="8">
    <source>
        <dbReference type="Proteomes" id="UP000472580"/>
    </source>
</evidence>
<evidence type="ECO:0000313" key="7">
    <source>
        <dbReference type="EMBL" id="MVX55917.1"/>
    </source>
</evidence>
<sequence length="382" mass="42530">MTLNRRQLFRLTGASLGTALVSAGSSAAFAEQPEFTAPTKQNPLLLSFNENPLGMSQKAKEAIARAALYGSRYPFQQVVQFKKDLAKFVGVTPDEVLLTHGSAEAIRATIEAYNLKNTVLVQPELTYGDGAMVAEHNGMPIKNVKMGPNWSVDLEALKKAAASEAKKHHVIVYLVNPNNPTSTIADCGFLIKWIKSQPKNTFFVLDEAYGEFVNDPSFKSGVELVKQGFDNLVVLKTFSKIFAMAGMRLGYAIGAVSVINKIRDHVAYEVMMNQSTLAAAMAEMNDKEFLAESKESNDKAREILYKALDELKIPYLPSQTNFVFIDLKAPLKPFFEHMKDENIMVGRPFPPALQWCRISLGTPAEMTYFVEKLKEFRKKGWI</sequence>
<dbReference type="PANTHER" id="PTHR43643">
    <property type="entry name" value="HISTIDINOL-PHOSPHATE AMINOTRANSFERASE 2"/>
    <property type="match status" value="1"/>
</dbReference>
<proteinExistence type="inferred from homology"/>
<dbReference type="InterPro" id="IPR015421">
    <property type="entry name" value="PyrdxlP-dep_Trfase_major"/>
</dbReference>
<dbReference type="SUPFAM" id="SSF53383">
    <property type="entry name" value="PLP-dependent transferases"/>
    <property type="match status" value="1"/>
</dbReference>
<gene>
    <name evidence="7" type="ORF">E5987_01680</name>
</gene>